<evidence type="ECO:0000256" key="6">
    <source>
        <dbReference type="ARBA" id="ARBA00034078"/>
    </source>
</evidence>
<gene>
    <name evidence="8" type="ORF">FJAP1339_LOCUS7347</name>
</gene>
<dbReference type="CDD" id="cd00207">
    <property type="entry name" value="fer2"/>
    <property type="match status" value="1"/>
</dbReference>
<evidence type="ECO:0000256" key="4">
    <source>
        <dbReference type="ARBA" id="ARBA00023004"/>
    </source>
</evidence>
<reference evidence="8" key="1">
    <citation type="submission" date="2021-01" db="EMBL/GenBank/DDBJ databases">
        <authorList>
            <person name="Corre E."/>
            <person name="Pelletier E."/>
            <person name="Niang G."/>
            <person name="Scheremetjew M."/>
            <person name="Finn R."/>
            <person name="Kale V."/>
            <person name="Holt S."/>
            <person name="Cochrane G."/>
            <person name="Meng A."/>
            <person name="Brown T."/>
            <person name="Cohen L."/>
        </authorList>
    </citation>
    <scope>NUCLEOTIDE SEQUENCE</scope>
    <source>
        <strain evidence="8">CCMP1661</strain>
    </source>
</reference>
<sequence length="164" mass="18106">MINKLVVSSFSKQLPLACHLKASLSTVAQKTVHVTFVAHDGSRSTVPGLEGQTVMDVARMHKLDLDGPCNGGGHEVETYRNERWTEPQYGEGPQCGHCRVLVPDEWGNAIDSRPLYEEKAMNRLWGNAREGVGRQSRLACMIKLTKELDGITVVVPDAPPVDYH</sequence>
<evidence type="ECO:0000256" key="3">
    <source>
        <dbReference type="ARBA" id="ARBA00022723"/>
    </source>
</evidence>
<keyword evidence="2" id="KW-0001">2Fe-2S</keyword>
<dbReference type="InterPro" id="IPR001055">
    <property type="entry name" value="Adrenodoxin-like"/>
</dbReference>
<dbReference type="EMBL" id="HBHR01014773">
    <property type="protein sequence ID" value="CAD9866080.1"/>
    <property type="molecule type" value="Transcribed_RNA"/>
</dbReference>
<comment type="similarity">
    <text evidence="1">Belongs to the adrenodoxin/putidaredoxin family.</text>
</comment>
<comment type="cofactor">
    <cofactor evidence="6">
        <name>[2Fe-2S] cluster</name>
        <dbReference type="ChEBI" id="CHEBI:190135"/>
    </cofactor>
</comment>
<dbReference type="PROSITE" id="PS51085">
    <property type="entry name" value="2FE2S_FER_2"/>
    <property type="match status" value="1"/>
</dbReference>
<dbReference type="GO" id="GO:0051537">
    <property type="term" value="F:2 iron, 2 sulfur cluster binding"/>
    <property type="evidence" value="ECO:0007669"/>
    <property type="project" value="UniProtKB-KW"/>
</dbReference>
<evidence type="ECO:0000313" key="8">
    <source>
        <dbReference type="EMBL" id="CAD9866080.1"/>
    </source>
</evidence>
<evidence type="ECO:0000256" key="5">
    <source>
        <dbReference type="ARBA" id="ARBA00023014"/>
    </source>
</evidence>
<protein>
    <recommendedName>
        <fullName evidence="7">2Fe-2S ferredoxin-type domain-containing protein</fullName>
    </recommendedName>
</protein>
<dbReference type="SUPFAM" id="SSF54292">
    <property type="entry name" value="2Fe-2S ferredoxin-like"/>
    <property type="match status" value="1"/>
</dbReference>
<keyword evidence="5" id="KW-0411">Iron-sulfur</keyword>
<dbReference type="AlphaFoldDB" id="A0A7S2V0K6"/>
<dbReference type="InterPro" id="IPR036010">
    <property type="entry name" value="2Fe-2S_ferredoxin-like_sf"/>
</dbReference>
<name>A0A7S2V0K6_9STRA</name>
<organism evidence="8">
    <name type="scientific">Fibrocapsa japonica</name>
    <dbReference type="NCBI Taxonomy" id="94617"/>
    <lineage>
        <taxon>Eukaryota</taxon>
        <taxon>Sar</taxon>
        <taxon>Stramenopiles</taxon>
        <taxon>Ochrophyta</taxon>
        <taxon>Raphidophyceae</taxon>
        <taxon>Chattonellales</taxon>
        <taxon>Chattonellaceae</taxon>
        <taxon>Fibrocapsa</taxon>
    </lineage>
</organism>
<dbReference type="PANTHER" id="PTHR23426">
    <property type="entry name" value="FERREDOXIN/ADRENODOXIN"/>
    <property type="match status" value="1"/>
</dbReference>
<dbReference type="GO" id="GO:0009055">
    <property type="term" value="F:electron transfer activity"/>
    <property type="evidence" value="ECO:0007669"/>
    <property type="project" value="TreeGrafter"/>
</dbReference>
<accession>A0A7S2V0K6</accession>
<dbReference type="PANTHER" id="PTHR23426:SF65">
    <property type="entry name" value="FERREDOXIN-2, MITOCHONDRIAL"/>
    <property type="match status" value="1"/>
</dbReference>
<dbReference type="InterPro" id="IPR012675">
    <property type="entry name" value="Beta-grasp_dom_sf"/>
</dbReference>
<dbReference type="GO" id="GO:0046872">
    <property type="term" value="F:metal ion binding"/>
    <property type="evidence" value="ECO:0007669"/>
    <property type="project" value="UniProtKB-KW"/>
</dbReference>
<dbReference type="InterPro" id="IPR001041">
    <property type="entry name" value="2Fe-2S_ferredoxin-type"/>
</dbReference>
<feature type="domain" description="2Fe-2S ferredoxin-type" evidence="7">
    <location>
        <begin position="32"/>
        <end position="159"/>
    </location>
</feature>
<keyword evidence="3" id="KW-0479">Metal-binding</keyword>
<evidence type="ECO:0000256" key="1">
    <source>
        <dbReference type="ARBA" id="ARBA00010914"/>
    </source>
</evidence>
<dbReference type="Gene3D" id="3.10.20.30">
    <property type="match status" value="1"/>
</dbReference>
<dbReference type="GO" id="GO:0005739">
    <property type="term" value="C:mitochondrion"/>
    <property type="evidence" value="ECO:0007669"/>
    <property type="project" value="TreeGrafter"/>
</dbReference>
<dbReference type="GO" id="GO:0140647">
    <property type="term" value="P:P450-containing electron transport chain"/>
    <property type="evidence" value="ECO:0007669"/>
    <property type="project" value="InterPro"/>
</dbReference>
<evidence type="ECO:0000256" key="2">
    <source>
        <dbReference type="ARBA" id="ARBA00022714"/>
    </source>
</evidence>
<proteinExistence type="inferred from homology"/>
<evidence type="ECO:0000259" key="7">
    <source>
        <dbReference type="PROSITE" id="PS51085"/>
    </source>
</evidence>
<keyword evidence="4" id="KW-0408">Iron</keyword>